<evidence type="ECO:0000256" key="10">
    <source>
        <dbReference type="ARBA" id="ARBA00023065"/>
    </source>
</evidence>
<proteinExistence type="predicted"/>
<dbReference type="FunFam" id="1.20.120.350:FF:000007">
    <property type="entry name" value="Voltage-dependent T-type calcium channel subunit alpha"/>
    <property type="match status" value="1"/>
</dbReference>
<dbReference type="GO" id="GO:0005248">
    <property type="term" value="F:voltage-gated sodium channel activity"/>
    <property type="evidence" value="ECO:0007669"/>
    <property type="project" value="TreeGrafter"/>
</dbReference>
<feature type="region of interest" description="Disordered" evidence="16">
    <location>
        <begin position="2031"/>
        <end position="2051"/>
    </location>
</feature>
<feature type="domain" description="Ion transport" evidence="18">
    <location>
        <begin position="1680"/>
        <end position="1937"/>
    </location>
</feature>
<keyword evidence="9 17" id="KW-1133">Transmembrane helix</keyword>
<evidence type="ECO:0000256" key="15">
    <source>
        <dbReference type="SAM" id="Coils"/>
    </source>
</evidence>
<feature type="compositionally biased region" description="Low complexity" evidence="16">
    <location>
        <begin position="1215"/>
        <end position="1232"/>
    </location>
</feature>
<feature type="transmembrane region" description="Helical" evidence="17">
    <location>
        <begin position="1682"/>
        <end position="1703"/>
    </location>
</feature>
<protein>
    <recommendedName>
        <fullName evidence="18">Ion transport domain-containing protein</fullName>
    </recommendedName>
</protein>
<evidence type="ECO:0000256" key="14">
    <source>
        <dbReference type="ARBA" id="ARBA00036634"/>
    </source>
</evidence>
<feature type="transmembrane region" description="Helical" evidence="17">
    <location>
        <begin position="1816"/>
        <end position="1835"/>
    </location>
</feature>
<sequence length="2342" mass="261995">MVIKMVAMGWSGKGSYMADSWNRLDLFIVVAGGLEYFLAMEDMNLSAIRTIRVLRPLRAINRIPSMRILVMLLLDTLPMLGNVLLLCFFVFFIFGIVGVQLWAGMLRQRCFIDLPQNITVPPGLKPIYYALVKPKTPITSYYQVAEQERDYICALPKDNGMHQCDNLPHSRYNGKVCNDSAQMYIPNDMSNDSCVNWNQYYTDCRPGDKNPFQGAISFDNIGLAWVAIFLVISLEGWTDIMYYVQDAHSFWDWIYFVLLIVIGSFFMINLCLVVIATQFSETKKREMERMKMERARFQSTSTLASGSTAEPNSCYAEIINFVEETAQIIPRQLSLKKQRRRRQYEAAQSALISRESGCTAGVPGTIVALPPSGPGAMGHGGALTIMNNIAPASPQLLSPPEVREVQDDGRTTSAPCSGTEHSDGDQQVSPHRPVILKISSGDGSELVPPSPGTQGICTPRQRRRSSVMFSDVVLLHGHQGETATKNVCHSEKTTQTDDEPIDPAYFREPLPPSPHTPVPPALMPSLLSPPVLPFRKSKSPLHSVSRTPSYNGSTGKGSLTCGELLALSGALSAALPTHLGIDSHSVHTLYSSLAKGVKHFSAPTLFFSGDQAPAGFLGYYSASDSCDSGSDWSDDEWREQEQRPPSGLSKFCSKIQTYTKKLVEHRYFQRGILVAILINTLSMGIEYHNQPDVLTVIVETSNYIFSAVFAVEMLLKIVAEGPFGYISNGYNVFDGVIVVLSVVEMYQSYSSSTQMVDQQAGQGSGLSVLRTFRLLRILKLVRFMPQLRRQLFVMLRTMDNVAIFFSLLILFIFIFSILGMNLFGCKFCKQNEDNSTSCDRKNFDSLLWASITVFQILTQEDWNVVLFNGMEKTSHWASLYFVALMTFGNYVLFNLLVAILVEGFSAEDEKKRSISTLDGPDDDHRTLKGNEDRVKENHLRQKLLDDDPKCNIEKESKLLQQPQSTSRDIPPTPAGFTPILATPTSQLGYPPIITHTAATPQGSPHSTLEPSGRGDLNNRLSPAMALYCSIPAEQSDRPQGVLRSASIKSNNTSLSSRSSRASSRIGFHGVHRRESLSPHDLQRRRDSLSPSPGVQERRSSGCGSPLSWRHSGSQRRRRGNSSGGSFRRVQLDRESLVRRDSGSDADGEEETALNNNINLTNNNNNLNNHQSSLLGTDHSHCNGSTSSHAQLAPRRSILTQQNSIGSPRTLSPQNSIRSRGSSPRSRQPSIQGQTSVCGSIKEVEYKQNNLSRAKEQAAVAEQEEAEETSEKETEVVRKICFVFEPKGCFKERQDFALYVFSPENPIRRACLFMVSRQWFDSTVLFFIGLNCITLAMERPNIPPDSVERQVLKIFNYIFTVVFGVEMVVKVIAQGLIYGKAAYFSSGWNIMDGSLVIISFVDIIMSFLATTSPRIFGILRVFRLLRALRPLRVINRAPGLKLVVQTLLSSLQPIGNIVLICCTFFIIFGILGVQLFKGSFYYCEGPHLKNVTTKSDCLESKENTWLNRKYNFDDLGQALMSLFVLSSKDGWVNIMYTGLDAVGVDMQPIENYSQWRLLYFISFLLLVGFFVLNMFVGVVVENFHRCREEQEKEEKARRAAKRAKKLEKKRRNIEKYCEEREKSLAAAGIDPSSVDIKAEVQEERRRKRRLKLMKLQLKMREPPYYSQYSKARLFIHNIVTSKYFDLAIAAVIGLNVVTMAMEFYKMPKELEYALQIFNYFFTAVFILESVMKMVALGCHRYFQDSEEFRWNQLDVFIVILSVVGIVLEEMKSDLIPINPTIIRVMRVLRIARVLKLLKMAKGIRALLDTVMQALPQVGNLGLLFFLLFFIFAALGVELFGRLECDEEYPCQGLGEHAHFKNFGMAFLTLFRVATGDNWNGIMKDTLRDKCDTHPDCVKNCCLYPFVAPIFFVVFVLMAQFVLVNVVVAVLMKHLEESHKLEEEEAEFARLLRMEDEYDLEVEIERQLAQEEEEMAEMQENIANQKLAQKTTKDVNETVKAKFNSSKYFHKPLNKMSSLPSNFTFRGQKEILEQPAKENTSPMTPGLPDIRVETSLNIPRININGMGLETEGEASKPPRPSFSHEEEVYNPNLKKPSPDEPINKVSITNLRHESPSPDSGGARPRCSKPVAPKEKEVVESSKKSINEAPLAESYEGEDDISGADSITPTPSSPMLQDPSSPLNRRAARRSQWSSRREVSEGGGWKVSFDDSLTQTLMASFENVPELAGHVDMDSTSCSVCSSEDVSIASHLSSAGPSPIATSDSGPSTAQDNTQVYSPLPQVMPPPPLVFADNNNEEEEDDPTLASSSDSFTLEGGIPEVPSFDSSPGTSPLTSRWEPDDIILG</sequence>
<keyword evidence="6" id="KW-0677">Repeat</keyword>
<dbReference type="GO" id="GO:0086010">
    <property type="term" value="P:membrane depolarization during action potential"/>
    <property type="evidence" value="ECO:0007669"/>
    <property type="project" value="TreeGrafter"/>
</dbReference>
<keyword evidence="15" id="KW-0175">Coiled coil</keyword>
<feature type="region of interest" description="Disordered" evidence="16">
    <location>
        <begin position="2064"/>
        <end position="2205"/>
    </location>
</feature>
<keyword evidence="5 17" id="KW-0812">Transmembrane</keyword>
<feature type="coiled-coil region" evidence="15">
    <location>
        <begin position="1939"/>
        <end position="1986"/>
    </location>
</feature>
<feature type="transmembrane region" description="Helical" evidence="17">
    <location>
        <begin position="879"/>
        <end position="901"/>
    </location>
</feature>
<dbReference type="Gene3D" id="1.20.120.350">
    <property type="entry name" value="Voltage-gated potassium channels. Chain C"/>
    <property type="match status" value="4"/>
</dbReference>
<feature type="region of interest" description="Disordered" evidence="16">
    <location>
        <begin position="911"/>
        <end position="1019"/>
    </location>
</feature>
<feature type="region of interest" description="Disordered" evidence="16">
    <location>
        <begin position="2243"/>
        <end position="2342"/>
    </location>
</feature>
<comment type="subcellular location">
    <subcellularLocation>
        <location evidence="1">Membrane</location>
        <topology evidence="1">Multi-pass membrane protein</topology>
    </subcellularLocation>
</comment>
<feature type="coiled-coil region" evidence="15">
    <location>
        <begin position="1243"/>
        <end position="1272"/>
    </location>
</feature>
<feature type="compositionally biased region" description="Polar residues" evidence="16">
    <location>
        <begin position="2162"/>
        <end position="2180"/>
    </location>
</feature>
<evidence type="ECO:0000256" key="17">
    <source>
        <dbReference type="SAM" id="Phobius"/>
    </source>
</evidence>
<keyword evidence="8" id="KW-0851">Voltage-gated channel</keyword>
<dbReference type="InterPro" id="IPR027359">
    <property type="entry name" value="Volt_channel_dom_sf"/>
</dbReference>
<feature type="transmembrane region" description="Helical" evidence="17">
    <location>
        <begin position="1556"/>
        <end position="1579"/>
    </location>
</feature>
<feature type="transmembrane region" description="Helical" evidence="17">
    <location>
        <begin position="83"/>
        <end position="103"/>
    </location>
</feature>
<dbReference type="FunFam" id="1.10.287.70:FF:000018">
    <property type="entry name" value="Voltage-dependent T-type calcium channel subunit alpha"/>
    <property type="match status" value="1"/>
</dbReference>
<dbReference type="FunFam" id="1.20.120.350:FF:000009">
    <property type="entry name" value="Voltage-dependent T-type calcium channel subunit alpha"/>
    <property type="match status" value="1"/>
</dbReference>
<evidence type="ECO:0000313" key="19">
    <source>
        <dbReference type="EMBL" id="KAK8397955.1"/>
    </source>
</evidence>
<feature type="region of interest" description="Disordered" evidence="16">
    <location>
        <begin position="402"/>
        <end position="461"/>
    </location>
</feature>
<dbReference type="PANTHER" id="PTHR10037">
    <property type="entry name" value="VOLTAGE-GATED CATION CHANNEL CALCIUM AND SODIUM"/>
    <property type="match status" value="1"/>
</dbReference>
<keyword evidence="13" id="KW-0407">Ion channel</keyword>
<feature type="compositionally biased region" description="Low complexity" evidence="16">
    <location>
        <begin position="1153"/>
        <end position="1168"/>
    </location>
</feature>
<feature type="coiled-coil region" evidence="15">
    <location>
        <begin position="1585"/>
        <end position="1625"/>
    </location>
</feature>
<evidence type="ECO:0000259" key="18">
    <source>
        <dbReference type="Pfam" id="PF00520"/>
    </source>
</evidence>
<feature type="compositionally biased region" description="Polar residues" evidence="16">
    <location>
        <begin position="2321"/>
        <end position="2331"/>
    </location>
</feature>
<keyword evidence="11 17" id="KW-0472">Membrane</keyword>
<evidence type="ECO:0000256" key="1">
    <source>
        <dbReference type="ARBA" id="ARBA00004141"/>
    </source>
</evidence>
<evidence type="ECO:0000256" key="6">
    <source>
        <dbReference type="ARBA" id="ARBA00022737"/>
    </source>
</evidence>
<comment type="caution">
    <text evidence="19">The sequence shown here is derived from an EMBL/GenBank/DDBJ whole genome shotgun (WGS) entry which is preliminary data.</text>
</comment>
<accession>A0AAW0UE60</accession>
<keyword evidence="12" id="KW-0325">Glycoprotein</keyword>
<dbReference type="GO" id="GO:0043005">
    <property type="term" value="C:neuron projection"/>
    <property type="evidence" value="ECO:0007669"/>
    <property type="project" value="TreeGrafter"/>
</dbReference>
<dbReference type="GO" id="GO:0070509">
    <property type="term" value="P:calcium ion import"/>
    <property type="evidence" value="ECO:0007669"/>
    <property type="project" value="TreeGrafter"/>
</dbReference>
<dbReference type="EMBL" id="JARAKH010000012">
    <property type="protein sequence ID" value="KAK8397955.1"/>
    <property type="molecule type" value="Genomic_DNA"/>
</dbReference>
<feature type="compositionally biased region" description="Basic and acidic residues" evidence="16">
    <location>
        <begin position="922"/>
        <end position="957"/>
    </location>
</feature>
<reference evidence="19 20" key="1">
    <citation type="submission" date="2023-03" db="EMBL/GenBank/DDBJ databases">
        <title>High-quality genome of Scylla paramamosain provides insights in environmental adaptation.</title>
        <authorList>
            <person name="Zhang L."/>
        </authorList>
    </citation>
    <scope>NUCLEOTIDE SEQUENCE [LARGE SCALE GENOMIC DNA]</scope>
    <source>
        <strain evidence="19">LZ_2023a</strain>
        <tissue evidence="19">Muscle</tissue>
    </source>
</reference>
<evidence type="ECO:0000256" key="11">
    <source>
        <dbReference type="ARBA" id="ARBA00023136"/>
    </source>
</evidence>
<evidence type="ECO:0000256" key="2">
    <source>
        <dbReference type="ARBA" id="ARBA00022448"/>
    </source>
</evidence>
<feature type="compositionally biased region" description="Polar residues" evidence="16">
    <location>
        <begin position="1197"/>
        <end position="1214"/>
    </location>
</feature>
<feature type="transmembrane region" description="Helical" evidence="17">
    <location>
        <begin position="1356"/>
        <end position="1377"/>
    </location>
</feature>
<dbReference type="GO" id="GO:0001518">
    <property type="term" value="C:voltage-gated sodium channel complex"/>
    <property type="evidence" value="ECO:0007669"/>
    <property type="project" value="TreeGrafter"/>
</dbReference>
<dbReference type="InterPro" id="IPR043203">
    <property type="entry name" value="VGCC_Ca_Na"/>
</dbReference>
<keyword evidence="7" id="KW-0106">Calcium</keyword>
<evidence type="ECO:0000256" key="5">
    <source>
        <dbReference type="ARBA" id="ARBA00022692"/>
    </source>
</evidence>
<evidence type="ECO:0000256" key="16">
    <source>
        <dbReference type="SAM" id="MobiDB-lite"/>
    </source>
</evidence>
<keyword evidence="4" id="KW-0107">Calcium channel</keyword>
<dbReference type="Proteomes" id="UP001487740">
    <property type="component" value="Unassembled WGS sequence"/>
</dbReference>
<feature type="transmembrane region" description="Helical" evidence="17">
    <location>
        <begin position="1715"/>
        <end position="1737"/>
    </location>
</feature>
<dbReference type="GO" id="GO:0008332">
    <property type="term" value="F:low voltage-gated calcium channel activity"/>
    <property type="evidence" value="ECO:0007669"/>
    <property type="project" value="TreeGrafter"/>
</dbReference>
<dbReference type="FunFam" id="1.20.120.350:FF:000008">
    <property type="entry name" value="Voltage-dependent T-type calcium channel subunit alpha"/>
    <property type="match status" value="1"/>
</dbReference>
<evidence type="ECO:0000256" key="9">
    <source>
        <dbReference type="ARBA" id="ARBA00022989"/>
    </source>
</evidence>
<evidence type="ECO:0000256" key="13">
    <source>
        <dbReference type="ARBA" id="ARBA00023303"/>
    </source>
</evidence>
<feature type="compositionally biased region" description="Basic and acidic residues" evidence="16">
    <location>
        <begin position="2129"/>
        <end position="2143"/>
    </location>
</feature>
<feature type="transmembrane region" description="Helical" evidence="17">
    <location>
        <begin position="1453"/>
        <end position="1475"/>
    </location>
</feature>
<dbReference type="FunFam" id="1.10.287.70:FF:000125">
    <property type="entry name" value="Voltage-dependent T-type calcium channel subunit alpha"/>
    <property type="match status" value="1"/>
</dbReference>
<keyword evidence="2" id="KW-0813">Transport</keyword>
<feature type="transmembrane region" description="Helical" evidence="17">
    <location>
        <begin position="254"/>
        <end position="279"/>
    </location>
</feature>
<keyword evidence="10" id="KW-0406">Ion transport</keyword>
<feature type="compositionally biased region" description="Polar residues" evidence="16">
    <location>
        <begin position="958"/>
        <end position="967"/>
    </location>
</feature>
<feature type="compositionally biased region" description="Polar residues" evidence="16">
    <location>
        <begin position="996"/>
        <end position="1009"/>
    </location>
</feature>
<feature type="compositionally biased region" description="Basic and acidic residues" evidence="16">
    <location>
        <begin position="1129"/>
        <end position="1142"/>
    </location>
</feature>
<keyword evidence="20" id="KW-1185">Reference proteome</keyword>
<evidence type="ECO:0000256" key="12">
    <source>
        <dbReference type="ARBA" id="ARBA00023180"/>
    </source>
</evidence>
<feature type="transmembrane region" description="Helical" evidence="17">
    <location>
        <begin position="1389"/>
        <end position="1408"/>
    </location>
</feature>
<name>A0AAW0UE60_SCYPA</name>
<dbReference type="Gene3D" id="1.10.287.70">
    <property type="match status" value="4"/>
</dbReference>
<evidence type="ECO:0000313" key="20">
    <source>
        <dbReference type="Proteomes" id="UP001487740"/>
    </source>
</evidence>
<feature type="transmembrane region" description="Helical" evidence="17">
    <location>
        <begin position="20"/>
        <end position="38"/>
    </location>
</feature>
<dbReference type="PANTHER" id="PTHR10037:SF230">
    <property type="entry name" value="CA[2+]-CHANNEL PROTEIN ALPHA[[1]] SUBUNIT T, ISOFORM F"/>
    <property type="match status" value="1"/>
</dbReference>
<feature type="transmembrane region" description="Helical" evidence="17">
    <location>
        <begin position="801"/>
        <end position="823"/>
    </location>
</feature>
<keyword evidence="3" id="KW-0109">Calcium transport</keyword>
<evidence type="ECO:0000256" key="7">
    <source>
        <dbReference type="ARBA" id="ARBA00022837"/>
    </source>
</evidence>
<feature type="transmembrane region" description="Helical" evidence="17">
    <location>
        <begin position="1904"/>
        <end position="1929"/>
    </location>
</feature>
<dbReference type="InterPro" id="IPR005821">
    <property type="entry name" value="Ion_trans_dom"/>
</dbReference>
<feature type="transmembrane region" description="Helical" evidence="17">
    <location>
        <begin position="215"/>
        <end position="234"/>
    </location>
</feature>
<feature type="domain" description="Ion transport" evidence="18">
    <location>
        <begin position="665"/>
        <end position="911"/>
    </location>
</feature>
<dbReference type="Pfam" id="PF00520">
    <property type="entry name" value="Ion_trans"/>
    <property type="match status" value="4"/>
</dbReference>
<dbReference type="FunFam" id="1.10.287.70:FF:000120">
    <property type="entry name" value="Voltage-dependent T-type calcium channel subunit alpha"/>
    <property type="match status" value="1"/>
</dbReference>
<dbReference type="SUPFAM" id="SSF81324">
    <property type="entry name" value="Voltage-gated potassium channels"/>
    <property type="match status" value="4"/>
</dbReference>
<comment type="catalytic activity">
    <reaction evidence="14">
        <text>Ca(2+)(in) = Ca(2+)(out)</text>
        <dbReference type="Rhea" id="RHEA:29671"/>
        <dbReference type="ChEBI" id="CHEBI:29108"/>
    </reaction>
</comment>
<feature type="compositionally biased region" description="Low complexity" evidence="16">
    <location>
        <begin position="1044"/>
        <end position="1065"/>
    </location>
</feature>
<evidence type="ECO:0000256" key="4">
    <source>
        <dbReference type="ARBA" id="ARBA00022673"/>
    </source>
</evidence>
<feature type="compositionally biased region" description="Polar residues" evidence="16">
    <location>
        <begin position="2243"/>
        <end position="2274"/>
    </location>
</feature>
<feature type="domain" description="Ion transport" evidence="18">
    <location>
        <begin position="1317"/>
        <end position="1589"/>
    </location>
</feature>
<feature type="region of interest" description="Disordered" evidence="16">
    <location>
        <begin position="1034"/>
        <end position="1234"/>
    </location>
</feature>
<feature type="domain" description="Ion transport" evidence="18">
    <location>
        <begin position="1"/>
        <end position="286"/>
    </location>
</feature>
<gene>
    <name evidence="19" type="ORF">O3P69_003692</name>
</gene>
<evidence type="ECO:0000256" key="3">
    <source>
        <dbReference type="ARBA" id="ARBA00022568"/>
    </source>
</evidence>
<evidence type="ECO:0000256" key="8">
    <source>
        <dbReference type="ARBA" id="ARBA00022882"/>
    </source>
</evidence>
<organism evidence="19 20">
    <name type="scientific">Scylla paramamosain</name>
    <name type="common">Mud crab</name>
    <dbReference type="NCBI Taxonomy" id="85552"/>
    <lineage>
        <taxon>Eukaryota</taxon>
        <taxon>Metazoa</taxon>
        <taxon>Ecdysozoa</taxon>
        <taxon>Arthropoda</taxon>
        <taxon>Crustacea</taxon>
        <taxon>Multicrustacea</taxon>
        <taxon>Malacostraca</taxon>
        <taxon>Eumalacostraca</taxon>
        <taxon>Eucarida</taxon>
        <taxon>Decapoda</taxon>
        <taxon>Pleocyemata</taxon>
        <taxon>Brachyura</taxon>
        <taxon>Eubrachyura</taxon>
        <taxon>Portunoidea</taxon>
        <taxon>Portunidae</taxon>
        <taxon>Portuninae</taxon>
        <taxon>Scylla</taxon>
    </lineage>
</organism>
<feature type="compositionally biased region" description="Basic and acidic residues" evidence="16">
    <location>
        <begin position="1072"/>
        <end position="1087"/>
    </location>
</feature>